<dbReference type="SUPFAM" id="SSF52540">
    <property type="entry name" value="P-loop containing nucleoside triphosphate hydrolases"/>
    <property type="match status" value="2"/>
</dbReference>
<keyword evidence="3 7" id="KW-0067">ATP-binding</keyword>
<dbReference type="CDD" id="cd03221">
    <property type="entry name" value="ABCF_EF-3"/>
    <property type="match status" value="2"/>
</dbReference>
<accession>A0A3R6WB33</accession>
<dbReference type="Gene3D" id="1.10.287.380">
    <property type="entry name" value="Valyl-tRNA synthetase, C-terminal domain"/>
    <property type="match status" value="1"/>
</dbReference>
<dbReference type="Pfam" id="PF00005">
    <property type="entry name" value="ABC_tran"/>
    <property type="match status" value="2"/>
</dbReference>
<dbReference type="Gene3D" id="3.40.50.300">
    <property type="entry name" value="P-loop containing nucleotide triphosphate hydrolases"/>
    <property type="match status" value="2"/>
</dbReference>
<dbReference type="SMART" id="SM00382">
    <property type="entry name" value="AAA"/>
    <property type="match status" value="2"/>
</dbReference>
<dbReference type="GO" id="GO:0016887">
    <property type="term" value="F:ATP hydrolysis activity"/>
    <property type="evidence" value="ECO:0007669"/>
    <property type="project" value="InterPro"/>
</dbReference>
<feature type="domain" description="ABC transporter" evidence="6">
    <location>
        <begin position="331"/>
        <end position="545"/>
    </location>
</feature>
<evidence type="ECO:0000313" key="8">
    <source>
        <dbReference type="Proteomes" id="UP000284109"/>
    </source>
</evidence>
<name>A0A3R6WB33_9LACO</name>
<proteinExistence type="predicted"/>
<evidence type="ECO:0000256" key="2">
    <source>
        <dbReference type="ARBA" id="ARBA00022741"/>
    </source>
</evidence>
<dbReference type="Pfam" id="PF16326">
    <property type="entry name" value="ABC_tran_CTD"/>
    <property type="match status" value="1"/>
</dbReference>
<dbReference type="InterPro" id="IPR003439">
    <property type="entry name" value="ABC_transporter-like_ATP-bd"/>
</dbReference>
<keyword evidence="4" id="KW-0175">Coiled coil</keyword>
<dbReference type="FunFam" id="3.40.50.300:FF:000309">
    <property type="entry name" value="ABC transporter ATP-binding protein"/>
    <property type="match status" value="1"/>
</dbReference>
<keyword evidence="1" id="KW-0677">Repeat</keyword>
<evidence type="ECO:0000259" key="6">
    <source>
        <dbReference type="PROSITE" id="PS50893"/>
    </source>
</evidence>
<dbReference type="EMBL" id="QOCR01000001">
    <property type="protein sequence ID" value="RHW51808.1"/>
    <property type="molecule type" value="Genomic_DNA"/>
</dbReference>
<dbReference type="InterPro" id="IPR003593">
    <property type="entry name" value="AAA+_ATPase"/>
</dbReference>
<feature type="compositionally biased region" description="Basic and acidic residues" evidence="5">
    <location>
        <begin position="571"/>
        <end position="582"/>
    </location>
</feature>
<dbReference type="InterPro" id="IPR032524">
    <property type="entry name" value="ABC_tran_C"/>
</dbReference>
<feature type="region of interest" description="Disordered" evidence="5">
    <location>
        <begin position="543"/>
        <end position="582"/>
    </location>
</feature>
<dbReference type="FunFam" id="3.40.50.300:FF:000011">
    <property type="entry name" value="Putative ABC transporter ATP-binding component"/>
    <property type="match status" value="1"/>
</dbReference>
<feature type="domain" description="ABC transporter" evidence="6">
    <location>
        <begin position="4"/>
        <end position="263"/>
    </location>
</feature>
<dbReference type="PROSITE" id="PS00211">
    <property type="entry name" value="ABC_TRANSPORTER_1"/>
    <property type="match status" value="2"/>
</dbReference>
<dbReference type="AlphaFoldDB" id="A0A3R6WB33"/>
<dbReference type="RefSeq" id="WP_118899305.1">
    <property type="nucleotide sequence ID" value="NZ_QOCR01000001.1"/>
</dbReference>
<dbReference type="InterPro" id="IPR037118">
    <property type="entry name" value="Val-tRNA_synth_C_sf"/>
</dbReference>
<dbReference type="Proteomes" id="UP000284109">
    <property type="component" value="Unassembled WGS sequence"/>
</dbReference>
<evidence type="ECO:0000313" key="7">
    <source>
        <dbReference type="EMBL" id="RHW51808.1"/>
    </source>
</evidence>
<feature type="compositionally biased region" description="Polar residues" evidence="5">
    <location>
        <begin position="550"/>
        <end position="569"/>
    </location>
</feature>
<dbReference type="InterPro" id="IPR032781">
    <property type="entry name" value="ABC_tran_Xtn"/>
</dbReference>
<dbReference type="InterPro" id="IPR051309">
    <property type="entry name" value="ABCF_ATPase"/>
</dbReference>
<organism evidence="7 8">
    <name type="scientific">Bombilactobacillus bombi</name>
    <dbReference type="NCBI Taxonomy" id="1303590"/>
    <lineage>
        <taxon>Bacteria</taxon>
        <taxon>Bacillati</taxon>
        <taxon>Bacillota</taxon>
        <taxon>Bacilli</taxon>
        <taxon>Lactobacillales</taxon>
        <taxon>Lactobacillaceae</taxon>
        <taxon>Bombilactobacillus</taxon>
    </lineage>
</organism>
<dbReference type="PANTHER" id="PTHR42855:SF2">
    <property type="entry name" value="DRUG RESISTANCE ABC TRANSPORTER,ATP-BINDING PROTEIN"/>
    <property type="match status" value="1"/>
</dbReference>
<dbReference type="PROSITE" id="PS50893">
    <property type="entry name" value="ABC_TRANSPORTER_2"/>
    <property type="match status" value="2"/>
</dbReference>
<keyword evidence="8" id="KW-1185">Reference proteome</keyword>
<evidence type="ECO:0000256" key="3">
    <source>
        <dbReference type="ARBA" id="ARBA00022840"/>
    </source>
</evidence>
<keyword evidence="2" id="KW-0547">Nucleotide-binding</keyword>
<feature type="coiled-coil region" evidence="4">
    <location>
        <begin position="94"/>
        <end position="121"/>
    </location>
</feature>
<evidence type="ECO:0000256" key="4">
    <source>
        <dbReference type="SAM" id="Coils"/>
    </source>
</evidence>
<dbReference type="GO" id="GO:0005524">
    <property type="term" value="F:ATP binding"/>
    <property type="evidence" value="ECO:0007669"/>
    <property type="project" value="UniProtKB-KW"/>
</dbReference>
<evidence type="ECO:0000256" key="5">
    <source>
        <dbReference type="SAM" id="MobiDB-lite"/>
    </source>
</evidence>
<dbReference type="InterPro" id="IPR027417">
    <property type="entry name" value="P-loop_NTPase"/>
</dbReference>
<comment type="caution">
    <text evidence="7">The sequence shown here is derived from an EMBL/GenBank/DDBJ whole genome shotgun (WGS) entry which is preliminary data.</text>
</comment>
<dbReference type="GO" id="GO:0003677">
    <property type="term" value="F:DNA binding"/>
    <property type="evidence" value="ECO:0007669"/>
    <property type="project" value="InterPro"/>
</dbReference>
<evidence type="ECO:0000256" key="1">
    <source>
        <dbReference type="ARBA" id="ARBA00022737"/>
    </source>
</evidence>
<gene>
    <name evidence="7" type="ORF">DS831_00275</name>
</gene>
<sequence>MLIVQGQNISRSFGGEILFSKVNFQISDQARIGLVGPNGAGKSTLLKIIIQENEPNDGQMIYKNGISIGYLAQNPAFQSGNTIYEEMESVFAYLQAEEKQLHQMEQQIADQANQIKTTEYQQLLKRYDHLQVKFKDENGYGYRSEIRSVLAGFGFGEERINEPAQNLSGGEQSRLAFAKLLLEHHDLLVLDEPTNHLDIDTLNWLEKYLQNYSGALLIVSHDQYFLDHTVNEVYALEQETLTHYQGNYTKYLQQRDKNFELALKAYEKQQEQIKKTQEFIQKNIVRASSTKQAQSRRKQLEKKDVLKRPQAYNQQVHFQFTPERMSGNEVLKVSHLQTGYPDKPLAQDISFNLKKQERLGIIGPNGVGKSTLIKTLINQLPPQQGTIEWGTNVDIGYYDQTLNQLNSHKDVLHEIWDEHPTLDEKDIRSVLGSFLFRDDDVFTTVHSLSGGEKARLTLCKLALEHDNLLIMDEPTNHLDIQSKEVLEDALQNFTGTVLFVSHDRYLLNQISTKILELEPQASTIYLGNYDYYLAKKAENQALASAKTDSEQQNKPQLENNNNTGSQTYEQAKAHQREERKKQRQIDALEQQIDDYEHQIATINQAMTDPENLASYSKLQDLQAQIDDLTTQKELAEDKWANLME</sequence>
<dbReference type="Pfam" id="PF12848">
    <property type="entry name" value="ABC_tran_Xtn"/>
    <property type="match status" value="1"/>
</dbReference>
<dbReference type="PANTHER" id="PTHR42855">
    <property type="entry name" value="ABC TRANSPORTER ATP-BINDING SUBUNIT"/>
    <property type="match status" value="1"/>
</dbReference>
<reference evidence="7 8" key="1">
    <citation type="submission" date="2018-07" db="EMBL/GenBank/DDBJ databases">
        <title>Genome sequences of six Lactobacillus spp. isolated from bumble bee guts.</title>
        <authorList>
            <person name="Motta E.V.S."/>
            <person name="Moran N.A."/>
        </authorList>
    </citation>
    <scope>NUCLEOTIDE SEQUENCE [LARGE SCALE GENOMIC DNA]</scope>
    <source>
        <strain evidence="7 8">BI-1.1</strain>
    </source>
</reference>
<dbReference type="OrthoDB" id="9760950at2"/>
<protein>
    <submittedName>
        <fullName evidence="7">Multidrug ABC transporter ATP-binding protein</fullName>
    </submittedName>
</protein>
<dbReference type="InterPro" id="IPR017871">
    <property type="entry name" value="ABC_transporter-like_CS"/>
</dbReference>